<dbReference type="GO" id="GO:0016987">
    <property type="term" value="F:sigma factor activity"/>
    <property type="evidence" value="ECO:0007669"/>
    <property type="project" value="UniProtKB-KW"/>
</dbReference>
<dbReference type="InterPro" id="IPR007627">
    <property type="entry name" value="RNA_pol_sigma70_r2"/>
</dbReference>
<dbReference type="InterPro" id="IPR013324">
    <property type="entry name" value="RNA_pol_sigma_r3/r4-like"/>
</dbReference>
<reference evidence="8 9" key="1">
    <citation type="submission" date="2019-11" db="EMBL/GenBank/DDBJ databases">
        <authorList>
            <person name="Li X.-J."/>
            <person name="Feng X.-M."/>
        </authorList>
    </citation>
    <scope>NUCLEOTIDE SEQUENCE [LARGE SCALE GENOMIC DNA]</scope>
    <source>
        <strain evidence="8 9">XMNu-373</strain>
    </source>
</reference>
<evidence type="ECO:0000259" key="7">
    <source>
        <dbReference type="Pfam" id="PF04545"/>
    </source>
</evidence>
<dbReference type="Gene3D" id="1.10.1740.10">
    <property type="match status" value="1"/>
</dbReference>
<keyword evidence="4" id="KW-0238">DNA-binding</keyword>
<comment type="similarity">
    <text evidence="1">Belongs to the sigma-70 factor family. ECF subfamily.</text>
</comment>
<dbReference type="InterPro" id="IPR014284">
    <property type="entry name" value="RNA_pol_sigma-70_dom"/>
</dbReference>
<keyword evidence="2" id="KW-0805">Transcription regulation</keyword>
<dbReference type="InterPro" id="IPR013325">
    <property type="entry name" value="RNA_pol_sigma_r2"/>
</dbReference>
<evidence type="ECO:0000256" key="5">
    <source>
        <dbReference type="ARBA" id="ARBA00023163"/>
    </source>
</evidence>
<organism evidence="8 9">
    <name type="scientific">Phytoactinopolyspora mesophila</name>
    <dbReference type="NCBI Taxonomy" id="2650750"/>
    <lineage>
        <taxon>Bacteria</taxon>
        <taxon>Bacillati</taxon>
        <taxon>Actinomycetota</taxon>
        <taxon>Actinomycetes</taxon>
        <taxon>Jiangellales</taxon>
        <taxon>Jiangellaceae</taxon>
        <taxon>Phytoactinopolyspora</taxon>
    </lineage>
</organism>
<name>A0A7K3LY03_9ACTN</name>
<dbReference type="Proteomes" id="UP000460435">
    <property type="component" value="Unassembled WGS sequence"/>
</dbReference>
<evidence type="ECO:0000259" key="6">
    <source>
        <dbReference type="Pfam" id="PF04542"/>
    </source>
</evidence>
<dbReference type="SUPFAM" id="SSF88946">
    <property type="entry name" value="Sigma2 domain of RNA polymerase sigma factors"/>
    <property type="match status" value="1"/>
</dbReference>
<dbReference type="SUPFAM" id="SSF88659">
    <property type="entry name" value="Sigma3 and sigma4 domains of RNA polymerase sigma factors"/>
    <property type="match status" value="1"/>
</dbReference>
<dbReference type="GO" id="GO:0003677">
    <property type="term" value="F:DNA binding"/>
    <property type="evidence" value="ECO:0007669"/>
    <property type="project" value="UniProtKB-KW"/>
</dbReference>
<accession>A0A7K3LY03</accession>
<evidence type="ECO:0000256" key="2">
    <source>
        <dbReference type="ARBA" id="ARBA00023015"/>
    </source>
</evidence>
<sequence>MTFGVAIQGVRAHEPDDSLIGRSLRQSSAQGEAQLSLGEEFDAVLGAARTGAPWAFERIYGDLAPAVAGYARMQGSAEPEDLCSDVFMGVFAGLPSFSGSEKQFRSWVFTIAHRRLVDERRRRSRRHSTPIADVEAFDRPGGDVEEDALDVLGKRRVHALCAELSGDQREVLLLRVVADLTVEQVAQVVGKSPGAIKALQRRGLTALRKKLSREGVTL</sequence>
<keyword evidence="3" id="KW-0731">Sigma factor</keyword>
<gene>
    <name evidence="8" type="ORF">F7O44_00440</name>
</gene>
<dbReference type="Pfam" id="PF04545">
    <property type="entry name" value="Sigma70_r4"/>
    <property type="match status" value="1"/>
</dbReference>
<feature type="domain" description="RNA polymerase sigma-70 region 4" evidence="7">
    <location>
        <begin position="162"/>
        <end position="209"/>
    </location>
</feature>
<comment type="caution">
    <text evidence="8">The sequence shown here is derived from an EMBL/GenBank/DDBJ whole genome shotgun (WGS) entry which is preliminary data.</text>
</comment>
<dbReference type="AlphaFoldDB" id="A0A7K3LY03"/>
<evidence type="ECO:0000256" key="1">
    <source>
        <dbReference type="ARBA" id="ARBA00010641"/>
    </source>
</evidence>
<dbReference type="EMBL" id="WLZY01000001">
    <property type="protein sequence ID" value="NDL55532.1"/>
    <property type="molecule type" value="Genomic_DNA"/>
</dbReference>
<dbReference type="InterPro" id="IPR007630">
    <property type="entry name" value="RNA_pol_sigma70_r4"/>
</dbReference>
<evidence type="ECO:0000256" key="4">
    <source>
        <dbReference type="ARBA" id="ARBA00023125"/>
    </source>
</evidence>
<dbReference type="InterPro" id="IPR036388">
    <property type="entry name" value="WH-like_DNA-bd_sf"/>
</dbReference>
<dbReference type="PANTHER" id="PTHR43133">
    <property type="entry name" value="RNA POLYMERASE ECF-TYPE SIGMA FACTO"/>
    <property type="match status" value="1"/>
</dbReference>
<keyword evidence="5" id="KW-0804">Transcription</keyword>
<dbReference type="Gene3D" id="1.10.10.10">
    <property type="entry name" value="Winged helix-like DNA-binding domain superfamily/Winged helix DNA-binding domain"/>
    <property type="match status" value="1"/>
</dbReference>
<dbReference type="CDD" id="cd06171">
    <property type="entry name" value="Sigma70_r4"/>
    <property type="match status" value="1"/>
</dbReference>
<evidence type="ECO:0000313" key="9">
    <source>
        <dbReference type="Proteomes" id="UP000460435"/>
    </source>
</evidence>
<dbReference type="NCBIfam" id="TIGR02937">
    <property type="entry name" value="sigma70-ECF"/>
    <property type="match status" value="1"/>
</dbReference>
<dbReference type="PANTHER" id="PTHR43133:SF8">
    <property type="entry name" value="RNA POLYMERASE SIGMA FACTOR HI_1459-RELATED"/>
    <property type="match status" value="1"/>
</dbReference>
<feature type="domain" description="RNA polymerase sigma-70 region 2" evidence="6">
    <location>
        <begin position="60"/>
        <end position="126"/>
    </location>
</feature>
<evidence type="ECO:0000313" key="8">
    <source>
        <dbReference type="EMBL" id="NDL55532.1"/>
    </source>
</evidence>
<evidence type="ECO:0000256" key="3">
    <source>
        <dbReference type="ARBA" id="ARBA00023082"/>
    </source>
</evidence>
<dbReference type="InterPro" id="IPR039425">
    <property type="entry name" value="RNA_pol_sigma-70-like"/>
</dbReference>
<proteinExistence type="inferred from homology"/>
<dbReference type="GO" id="GO:0006352">
    <property type="term" value="P:DNA-templated transcription initiation"/>
    <property type="evidence" value="ECO:0007669"/>
    <property type="project" value="InterPro"/>
</dbReference>
<dbReference type="Pfam" id="PF04542">
    <property type="entry name" value="Sigma70_r2"/>
    <property type="match status" value="1"/>
</dbReference>
<keyword evidence="9" id="KW-1185">Reference proteome</keyword>
<protein>
    <submittedName>
        <fullName evidence="8">Sigma-70 family RNA polymerase sigma factor</fullName>
    </submittedName>
</protein>